<evidence type="ECO:0000256" key="3">
    <source>
        <dbReference type="ARBA" id="ARBA00022553"/>
    </source>
</evidence>
<dbReference type="PANTHER" id="PTHR43047:SF72">
    <property type="entry name" value="OSMOSENSING HISTIDINE PROTEIN KINASE SLN1"/>
    <property type="match status" value="1"/>
</dbReference>
<evidence type="ECO:0000256" key="5">
    <source>
        <dbReference type="ARBA" id="ARBA00022777"/>
    </source>
</evidence>
<evidence type="ECO:0000256" key="6">
    <source>
        <dbReference type="ARBA" id="ARBA00023012"/>
    </source>
</evidence>
<keyword evidence="3" id="KW-0597">Phosphoprotein</keyword>
<evidence type="ECO:0000256" key="8">
    <source>
        <dbReference type="SAM" id="MobiDB-lite"/>
    </source>
</evidence>
<dbReference type="CDD" id="cd16922">
    <property type="entry name" value="HATPase_EvgS-ArcB-TorS-like"/>
    <property type="match status" value="1"/>
</dbReference>
<evidence type="ECO:0000256" key="7">
    <source>
        <dbReference type="SAM" id="Coils"/>
    </source>
</evidence>
<keyword evidence="5 11" id="KW-0418">Kinase</keyword>
<dbReference type="SUPFAM" id="SSF55785">
    <property type="entry name" value="PYP-like sensor domain (PAS domain)"/>
    <property type="match status" value="1"/>
</dbReference>
<feature type="coiled-coil region" evidence="7">
    <location>
        <begin position="215"/>
        <end position="245"/>
    </location>
</feature>
<dbReference type="SUPFAM" id="SSF55874">
    <property type="entry name" value="ATPase domain of HSP90 chaperone/DNA topoisomerase II/histidine kinase"/>
    <property type="match status" value="1"/>
</dbReference>
<sequence>MLLVVQDEKGEIGQMSPEIISLSGYEREECERILKMRLDAFWQDFATPEKRLFTKGKISFPRKEGEEELLNLDLIIGRTGEEITRKVFILSPPEEGLNIPMIDALLNLWEEAVALEIEGVIVLANQTLGKSGGYEREELIGRDWKEIFIPGGGGKISPFSEKESRAGELRKKDGSLLNGWIIFRKILRERENFFNLIIFRKEEKGGDEGLLSRALAFQKRKLLLLTEELKKKNEELQRLNSAKSEFVSTVSHDLRTPLTTIIEGIRLCEDGTLGEINPEQKRFLRLALAEANRLADFINDLLELSRIESGRIMVRKRRLRMEGVIEQVLTSLRKVAEGKGVSLFSRVSEGLPPVFADESHCRRILNNLLSNAIKFTPKGGRVEITADLNWEKSNLVFTVRDTGIGIPKKEQDKIFQRFSRIERKDKEIPPGTGLGLALCKELVEVNGGKIWFKSEEDKGSAFSFSLPVYSEEREFQDALKWGKEEAKRRALPLAVFLTHPLIEESPETMEKIESLLGEAVSDYGSYRLLSAKGRILIFLILPAEKVYDFYLNFRNLFGERPLSRPGVIYLLLPPEEIDEDKILKMIEEKPPREGEEDEKENPDN</sequence>
<dbReference type="InterPro" id="IPR000014">
    <property type="entry name" value="PAS"/>
</dbReference>
<protein>
    <recommendedName>
        <fullName evidence="2">histidine kinase</fullName>
        <ecNumber evidence="2">2.7.13.3</ecNumber>
    </recommendedName>
</protein>
<dbReference type="SUPFAM" id="SSF47384">
    <property type="entry name" value="Homodimeric domain of signal transducing histidine kinase"/>
    <property type="match status" value="1"/>
</dbReference>
<dbReference type="InterPro" id="IPR035965">
    <property type="entry name" value="PAS-like_dom_sf"/>
</dbReference>
<dbReference type="FunFam" id="3.30.565.10:FF:000010">
    <property type="entry name" value="Sensor histidine kinase RcsC"/>
    <property type="match status" value="1"/>
</dbReference>
<feature type="domain" description="Histidine kinase" evidence="9">
    <location>
        <begin position="249"/>
        <end position="470"/>
    </location>
</feature>
<dbReference type="GO" id="GO:0000155">
    <property type="term" value="F:phosphorelay sensor kinase activity"/>
    <property type="evidence" value="ECO:0007669"/>
    <property type="project" value="InterPro"/>
</dbReference>
<dbReference type="FunFam" id="1.10.287.130:FF:000001">
    <property type="entry name" value="Two-component sensor histidine kinase"/>
    <property type="match status" value="1"/>
</dbReference>
<dbReference type="Gene3D" id="3.30.450.20">
    <property type="entry name" value="PAS domain"/>
    <property type="match status" value="1"/>
</dbReference>
<proteinExistence type="predicted"/>
<accession>A0A7C3Z2Y4</accession>
<feature type="region of interest" description="Disordered" evidence="8">
    <location>
        <begin position="582"/>
        <end position="604"/>
    </location>
</feature>
<keyword evidence="7" id="KW-0175">Coiled coil</keyword>
<evidence type="ECO:0000256" key="1">
    <source>
        <dbReference type="ARBA" id="ARBA00000085"/>
    </source>
</evidence>
<dbReference type="PROSITE" id="PS50109">
    <property type="entry name" value="HIS_KIN"/>
    <property type="match status" value="1"/>
</dbReference>
<dbReference type="EC" id="2.7.13.3" evidence="2"/>
<dbReference type="PRINTS" id="PR00344">
    <property type="entry name" value="BCTRLSENSOR"/>
</dbReference>
<dbReference type="AlphaFoldDB" id="A0A7C3Z2Y4"/>
<name>A0A7C3Z2Y4_UNCW3</name>
<comment type="caution">
    <text evidence="11">The sequence shown here is derived from an EMBL/GenBank/DDBJ whole genome shotgun (WGS) entry which is preliminary data.</text>
</comment>
<evidence type="ECO:0000259" key="10">
    <source>
        <dbReference type="PROSITE" id="PS50112"/>
    </source>
</evidence>
<keyword evidence="6" id="KW-0902">Two-component regulatory system</keyword>
<dbReference type="InterPro" id="IPR036890">
    <property type="entry name" value="HATPase_C_sf"/>
</dbReference>
<comment type="catalytic activity">
    <reaction evidence="1">
        <text>ATP + protein L-histidine = ADP + protein N-phospho-L-histidine.</text>
        <dbReference type="EC" id="2.7.13.3"/>
    </reaction>
</comment>
<dbReference type="CDD" id="cd00082">
    <property type="entry name" value="HisKA"/>
    <property type="match status" value="1"/>
</dbReference>
<dbReference type="InterPro" id="IPR036097">
    <property type="entry name" value="HisK_dim/P_sf"/>
</dbReference>
<dbReference type="EMBL" id="DTMQ01000021">
    <property type="protein sequence ID" value="HGE99158.1"/>
    <property type="molecule type" value="Genomic_DNA"/>
</dbReference>
<dbReference type="InterPro" id="IPR003661">
    <property type="entry name" value="HisK_dim/P_dom"/>
</dbReference>
<dbReference type="SMART" id="SM00388">
    <property type="entry name" value="HisKA"/>
    <property type="match status" value="1"/>
</dbReference>
<dbReference type="InterPro" id="IPR003594">
    <property type="entry name" value="HATPase_dom"/>
</dbReference>
<dbReference type="Gene3D" id="3.30.565.10">
    <property type="entry name" value="Histidine kinase-like ATPase, C-terminal domain"/>
    <property type="match status" value="1"/>
</dbReference>
<keyword evidence="4" id="KW-0808">Transferase</keyword>
<dbReference type="Pfam" id="PF00512">
    <property type="entry name" value="HisKA"/>
    <property type="match status" value="1"/>
</dbReference>
<dbReference type="Pfam" id="PF02518">
    <property type="entry name" value="HATPase_c"/>
    <property type="match status" value="1"/>
</dbReference>
<evidence type="ECO:0000256" key="4">
    <source>
        <dbReference type="ARBA" id="ARBA00022679"/>
    </source>
</evidence>
<dbReference type="InterPro" id="IPR004358">
    <property type="entry name" value="Sig_transdc_His_kin-like_C"/>
</dbReference>
<dbReference type="GO" id="GO:0009927">
    <property type="term" value="F:histidine phosphotransfer kinase activity"/>
    <property type="evidence" value="ECO:0007669"/>
    <property type="project" value="TreeGrafter"/>
</dbReference>
<feature type="compositionally biased region" description="Acidic residues" evidence="8">
    <location>
        <begin position="594"/>
        <end position="604"/>
    </location>
</feature>
<dbReference type="PROSITE" id="PS50112">
    <property type="entry name" value="PAS"/>
    <property type="match status" value="1"/>
</dbReference>
<dbReference type="GO" id="GO:0005886">
    <property type="term" value="C:plasma membrane"/>
    <property type="evidence" value="ECO:0007669"/>
    <property type="project" value="TreeGrafter"/>
</dbReference>
<organism evidence="11">
    <name type="scientific">candidate division WOR-3 bacterium</name>
    <dbReference type="NCBI Taxonomy" id="2052148"/>
    <lineage>
        <taxon>Bacteria</taxon>
        <taxon>Bacteria division WOR-3</taxon>
    </lineage>
</organism>
<dbReference type="Gene3D" id="1.10.287.130">
    <property type="match status" value="1"/>
</dbReference>
<evidence type="ECO:0000259" key="9">
    <source>
        <dbReference type="PROSITE" id="PS50109"/>
    </source>
</evidence>
<feature type="compositionally biased region" description="Basic and acidic residues" evidence="8">
    <location>
        <begin position="582"/>
        <end position="593"/>
    </location>
</feature>
<evidence type="ECO:0000256" key="2">
    <source>
        <dbReference type="ARBA" id="ARBA00012438"/>
    </source>
</evidence>
<gene>
    <name evidence="11" type="ORF">ENX07_03700</name>
</gene>
<feature type="domain" description="PAS" evidence="10">
    <location>
        <begin position="113"/>
        <end position="150"/>
    </location>
</feature>
<evidence type="ECO:0000313" key="11">
    <source>
        <dbReference type="EMBL" id="HGE99158.1"/>
    </source>
</evidence>
<dbReference type="InterPro" id="IPR005467">
    <property type="entry name" value="His_kinase_dom"/>
</dbReference>
<dbReference type="SMART" id="SM00387">
    <property type="entry name" value="HATPase_c"/>
    <property type="match status" value="1"/>
</dbReference>
<dbReference type="PANTHER" id="PTHR43047">
    <property type="entry name" value="TWO-COMPONENT HISTIDINE PROTEIN KINASE"/>
    <property type="match status" value="1"/>
</dbReference>
<reference evidence="11" key="1">
    <citation type="journal article" date="2020" name="mSystems">
        <title>Genome- and Community-Level Interaction Insights into Carbon Utilization and Element Cycling Functions of Hydrothermarchaeota in Hydrothermal Sediment.</title>
        <authorList>
            <person name="Zhou Z."/>
            <person name="Liu Y."/>
            <person name="Xu W."/>
            <person name="Pan J."/>
            <person name="Luo Z.H."/>
            <person name="Li M."/>
        </authorList>
    </citation>
    <scope>NUCLEOTIDE SEQUENCE [LARGE SCALE GENOMIC DNA]</scope>
    <source>
        <strain evidence="11">SpSt-906</strain>
    </source>
</reference>